<evidence type="ECO:0000313" key="2">
    <source>
        <dbReference type="Proteomes" id="UP000634136"/>
    </source>
</evidence>
<dbReference type="OrthoDB" id="1092270at2759"/>
<proteinExistence type="predicted"/>
<keyword evidence="2" id="KW-1185">Reference proteome</keyword>
<dbReference type="Proteomes" id="UP000634136">
    <property type="component" value="Unassembled WGS sequence"/>
</dbReference>
<protein>
    <submittedName>
        <fullName evidence="1">Retrovirus-related Pol polyprotein from transposon TNT 1-94</fullName>
    </submittedName>
</protein>
<reference evidence="1" key="1">
    <citation type="submission" date="2020-09" db="EMBL/GenBank/DDBJ databases">
        <title>Genome-Enabled Discovery of Anthraquinone Biosynthesis in Senna tora.</title>
        <authorList>
            <person name="Kang S.-H."/>
            <person name="Pandey R.P."/>
            <person name="Lee C.-M."/>
            <person name="Sim J.-S."/>
            <person name="Jeong J.-T."/>
            <person name="Choi B.-S."/>
            <person name="Jung M."/>
            <person name="Ginzburg D."/>
            <person name="Zhao K."/>
            <person name="Won S.Y."/>
            <person name="Oh T.-J."/>
            <person name="Yu Y."/>
            <person name="Kim N.-H."/>
            <person name="Lee O.R."/>
            <person name="Lee T.-H."/>
            <person name="Bashyal P."/>
            <person name="Kim T.-S."/>
            <person name="Lee W.-H."/>
            <person name="Kawkins C."/>
            <person name="Kim C.-K."/>
            <person name="Kim J.S."/>
            <person name="Ahn B.O."/>
            <person name="Rhee S.Y."/>
            <person name="Sohng J.K."/>
        </authorList>
    </citation>
    <scope>NUCLEOTIDE SEQUENCE</scope>
    <source>
        <tissue evidence="1">Leaf</tissue>
    </source>
</reference>
<evidence type="ECO:0000313" key="1">
    <source>
        <dbReference type="EMBL" id="KAF7832136.1"/>
    </source>
</evidence>
<sequence>MALANYEVENFDGGSSFNLWKIQMQLALTLQDLWQAIKNKFANSVIDESRLAIKKALSAIFMNVTDNVL</sequence>
<gene>
    <name evidence="1" type="ORF">G2W53_014469</name>
</gene>
<organism evidence="1 2">
    <name type="scientific">Senna tora</name>
    <dbReference type="NCBI Taxonomy" id="362788"/>
    <lineage>
        <taxon>Eukaryota</taxon>
        <taxon>Viridiplantae</taxon>
        <taxon>Streptophyta</taxon>
        <taxon>Embryophyta</taxon>
        <taxon>Tracheophyta</taxon>
        <taxon>Spermatophyta</taxon>
        <taxon>Magnoliopsida</taxon>
        <taxon>eudicotyledons</taxon>
        <taxon>Gunneridae</taxon>
        <taxon>Pentapetalae</taxon>
        <taxon>rosids</taxon>
        <taxon>fabids</taxon>
        <taxon>Fabales</taxon>
        <taxon>Fabaceae</taxon>
        <taxon>Caesalpinioideae</taxon>
        <taxon>Cassia clade</taxon>
        <taxon>Senna</taxon>
    </lineage>
</organism>
<dbReference type="AlphaFoldDB" id="A0A835C2N8"/>
<comment type="caution">
    <text evidence="1">The sequence shown here is derived from an EMBL/GenBank/DDBJ whole genome shotgun (WGS) entry which is preliminary data.</text>
</comment>
<name>A0A835C2N8_9FABA</name>
<accession>A0A835C2N8</accession>
<dbReference type="EMBL" id="JAAIUW010000005">
    <property type="protein sequence ID" value="KAF7832136.1"/>
    <property type="molecule type" value="Genomic_DNA"/>
</dbReference>